<dbReference type="PROSITE" id="PS52016">
    <property type="entry name" value="TONB_DEPENDENT_REC_3"/>
    <property type="match status" value="1"/>
</dbReference>
<dbReference type="InterPro" id="IPR039426">
    <property type="entry name" value="TonB-dep_rcpt-like"/>
</dbReference>
<keyword evidence="8" id="KW-0408">Iron</keyword>
<evidence type="ECO:0000256" key="4">
    <source>
        <dbReference type="ARBA" id="ARBA00022452"/>
    </source>
</evidence>
<sequence>MKLFNGSSYMLFQRHPLSLAVCSIAASAIFTTSTAHAESDQEVIKLDTVSVSAEQINDASERKEQLVDAIYTDSETRAAAGLPLTNKETPQSVSVFSRQRMQDQNLSTLNDVLSQTSGISVKEYDSARQYYYSRGFEINTILIDGVPTLFDPGWGTGENSANTTIYEQVEIIKGATGLMSGSGNPSAAINLVRKRASSEEFTGTADLGLGSRNEITATLDLASGLNETGSVRGRAVIHREQQDSFRDVGDSTQNIIYATTEADLSDETQLTLGGSIQENINNGPTWGGIPAWYDDGTRTNFSRSKTTSADWAYWNTTHKNVFAEIKHSLNEKWDLNARYNYGTSDGESRLLYVFGNPNRATGDGITAYSGGNFGTESNYNMLDLFASGSYEMFGRDQEVSIGVSRSERHFTAYSAFATSVAPIGDFNEWDGTGYPEHIWGERFLYEEQTDTQTALYASTRINWTEQFSTIIGGRLTDLEIDRKAAAYNDAQVIEHNGIFTPYLGVLYSFNDTYTAYASYTEIFSPQNERSQSGEVLNPISGNSYELGLKAGFAEDQLLATVAVFKTLQDDLAAVDGTNTVSGSVDQAYKEAEGATSKGYEIELVGALTETWEVQLGWTKYEVEDAQGEKINTEQPRSIFKSYTRYQLPGALNKITVGGGINWESESYSTATNPVSGTPEKVQQEAFALVSLMAKYQITPEFSTQLNVDNLTDETYYTNIGTFGQIAYGSPRTLSLSAKYNF</sequence>
<gene>
    <name evidence="20" type="ORF">TOL_1464</name>
</gene>
<comment type="subcellular location">
    <subcellularLocation>
        <location evidence="1 14">Cell outer membrane</location>
        <topology evidence="1 14">Multi-pass membrane protein</topology>
    </subcellularLocation>
</comment>
<feature type="chain" id="PRO_5004065875" evidence="17">
    <location>
        <begin position="38"/>
        <end position="741"/>
    </location>
</feature>
<keyword evidence="4 14" id="KW-1134">Transmembrane beta strand</keyword>
<evidence type="ECO:0000256" key="9">
    <source>
        <dbReference type="ARBA" id="ARBA00023065"/>
    </source>
</evidence>
<dbReference type="GO" id="GO:0009279">
    <property type="term" value="C:cell outer membrane"/>
    <property type="evidence" value="ECO:0007669"/>
    <property type="project" value="UniProtKB-SubCell"/>
</dbReference>
<dbReference type="Gene3D" id="2.40.170.20">
    <property type="entry name" value="TonB-dependent receptor, beta-barrel domain"/>
    <property type="match status" value="1"/>
</dbReference>
<dbReference type="InterPro" id="IPR000531">
    <property type="entry name" value="Beta-barrel_TonB"/>
</dbReference>
<evidence type="ECO:0000256" key="12">
    <source>
        <dbReference type="ARBA" id="ARBA00023170"/>
    </source>
</evidence>
<keyword evidence="5" id="KW-0410">Iron transport</keyword>
<dbReference type="KEGG" id="tol:TOL_1464"/>
<proteinExistence type="inferred from homology"/>
<evidence type="ECO:0000256" key="11">
    <source>
        <dbReference type="ARBA" id="ARBA00023136"/>
    </source>
</evidence>
<dbReference type="HOGENOM" id="CLU_008287_9_3_6"/>
<keyword evidence="6 14" id="KW-0812">Transmembrane</keyword>
<accession>M5E2T7</accession>
<dbReference type="RefSeq" id="WP_015486622.1">
    <property type="nucleotide sequence ID" value="NC_020888.1"/>
</dbReference>
<dbReference type="FunFam" id="2.170.130.10:FF:000010">
    <property type="entry name" value="Ferripyoverdine receptor"/>
    <property type="match status" value="1"/>
</dbReference>
<dbReference type="GeneID" id="79176352"/>
<evidence type="ECO:0000256" key="3">
    <source>
        <dbReference type="ARBA" id="ARBA00022448"/>
    </source>
</evidence>
<keyword evidence="12" id="KW-0675">Receptor</keyword>
<dbReference type="PANTHER" id="PTHR32552">
    <property type="entry name" value="FERRICHROME IRON RECEPTOR-RELATED"/>
    <property type="match status" value="1"/>
</dbReference>
<evidence type="ECO:0000256" key="17">
    <source>
        <dbReference type="SAM" id="SignalP"/>
    </source>
</evidence>
<feature type="short sequence motif" description="TonB C-terminal box" evidence="15">
    <location>
        <begin position="724"/>
        <end position="741"/>
    </location>
</feature>
<keyword evidence="11 14" id="KW-0472">Membrane</keyword>
<dbReference type="GO" id="GO:0038023">
    <property type="term" value="F:signaling receptor activity"/>
    <property type="evidence" value="ECO:0007669"/>
    <property type="project" value="InterPro"/>
</dbReference>
<dbReference type="PROSITE" id="PS01156">
    <property type="entry name" value="TONB_DEPENDENT_REC_2"/>
    <property type="match status" value="1"/>
</dbReference>
<organism evidence="20 21">
    <name type="scientific">Thalassolituus oleivorans MIL-1</name>
    <dbReference type="NCBI Taxonomy" id="1298593"/>
    <lineage>
        <taxon>Bacteria</taxon>
        <taxon>Pseudomonadati</taxon>
        <taxon>Pseudomonadota</taxon>
        <taxon>Gammaproteobacteria</taxon>
        <taxon>Oceanospirillales</taxon>
        <taxon>Oceanospirillaceae</taxon>
        <taxon>Thalassolituus</taxon>
    </lineage>
</organism>
<dbReference type="AlphaFoldDB" id="M5E2T7"/>
<dbReference type="InterPro" id="IPR010917">
    <property type="entry name" value="TonB_rcpt_CS"/>
</dbReference>
<evidence type="ECO:0000256" key="6">
    <source>
        <dbReference type="ARBA" id="ARBA00022692"/>
    </source>
</evidence>
<dbReference type="GO" id="GO:0015344">
    <property type="term" value="F:siderophore uptake transmembrane transporter activity"/>
    <property type="evidence" value="ECO:0007669"/>
    <property type="project" value="TreeGrafter"/>
</dbReference>
<dbReference type="STRING" id="187493.CN03_10875"/>
<evidence type="ECO:0000256" key="8">
    <source>
        <dbReference type="ARBA" id="ARBA00023004"/>
    </source>
</evidence>
<dbReference type="GO" id="GO:0015891">
    <property type="term" value="P:siderophore transport"/>
    <property type="evidence" value="ECO:0007669"/>
    <property type="project" value="InterPro"/>
</dbReference>
<feature type="domain" description="TonB-dependent receptor-like beta-barrel" evidence="18">
    <location>
        <begin position="282"/>
        <end position="710"/>
    </location>
</feature>
<evidence type="ECO:0000313" key="21">
    <source>
        <dbReference type="Proteomes" id="UP000011866"/>
    </source>
</evidence>
<reference evidence="20 21" key="1">
    <citation type="journal article" date="2013" name="Genome Announc.">
        <title>Genome Sequence of Thalassolituus oleivorans MIL-1 (DSM 14913T).</title>
        <authorList>
            <person name="Golyshin P.N."/>
            <person name="Werner J."/>
            <person name="Chernikova T.N."/>
            <person name="Tran H."/>
            <person name="Ferrer M."/>
            <person name="Yakimov M.M."/>
            <person name="Teeling H."/>
            <person name="Golyshina O.V."/>
        </authorList>
    </citation>
    <scope>NUCLEOTIDE SEQUENCE [LARGE SCALE GENOMIC DNA]</scope>
    <source>
        <strain evidence="20 21">MIL-1</strain>
    </source>
</reference>
<evidence type="ECO:0000256" key="7">
    <source>
        <dbReference type="ARBA" id="ARBA00022729"/>
    </source>
</evidence>
<dbReference type="SUPFAM" id="SSF56935">
    <property type="entry name" value="Porins"/>
    <property type="match status" value="1"/>
</dbReference>
<dbReference type="InterPro" id="IPR036942">
    <property type="entry name" value="Beta-barrel_TonB_sf"/>
</dbReference>
<dbReference type="NCBIfam" id="TIGR01783">
    <property type="entry name" value="TonB-siderophor"/>
    <property type="match status" value="1"/>
</dbReference>
<keyword evidence="21" id="KW-1185">Reference proteome</keyword>
<evidence type="ECO:0000259" key="19">
    <source>
        <dbReference type="Pfam" id="PF07715"/>
    </source>
</evidence>
<evidence type="ECO:0000256" key="5">
    <source>
        <dbReference type="ARBA" id="ARBA00022496"/>
    </source>
</evidence>
<evidence type="ECO:0000256" key="16">
    <source>
        <dbReference type="RuleBase" id="RU003357"/>
    </source>
</evidence>
<evidence type="ECO:0000256" key="10">
    <source>
        <dbReference type="ARBA" id="ARBA00023077"/>
    </source>
</evidence>
<evidence type="ECO:0000256" key="2">
    <source>
        <dbReference type="ARBA" id="ARBA00009810"/>
    </source>
</evidence>
<evidence type="ECO:0000313" key="20">
    <source>
        <dbReference type="EMBL" id="CCU71889.1"/>
    </source>
</evidence>
<evidence type="ECO:0000256" key="13">
    <source>
        <dbReference type="ARBA" id="ARBA00023237"/>
    </source>
</evidence>
<evidence type="ECO:0000259" key="18">
    <source>
        <dbReference type="Pfam" id="PF00593"/>
    </source>
</evidence>
<dbReference type="Pfam" id="PF00593">
    <property type="entry name" value="TonB_dep_Rec_b-barrel"/>
    <property type="match status" value="1"/>
</dbReference>
<keyword evidence="10 16" id="KW-0798">TonB box</keyword>
<dbReference type="Pfam" id="PF07715">
    <property type="entry name" value="Plug"/>
    <property type="match status" value="1"/>
</dbReference>
<name>M5E2T7_9GAMM</name>
<dbReference type="Proteomes" id="UP000011866">
    <property type="component" value="Chromosome"/>
</dbReference>
<feature type="signal peptide" evidence="17">
    <location>
        <begin position="1"/>
        <end position="37"/>
    </location>
</feature>
<evidence type="ECO:0000256" key="14">
    <source>
        <dbReference type="PROSITE-ProRule" id="PRU01360"/>
    </source>
</evidence>
<dbReference type="InterPro" id="IPR010105">
    <property type="entry name" value="TonB_sidphr_rcpt"/>
</dbReference>
<protein>
    <submittedName>
        <fullName evidence="20">FpvA2 gene product</fullName>
    </submittedName>
</protein>
<dbReference type="PANTHER" id="PTHR32552:SF74">
    <property type="entry name" value="HYDROXAMATE SIDEROPHORE RECEPTOR FHUE"/>
    <property type="match status" value="1"/>
</dbReference>
<dbReference type="eggNOG" id="COG4773">
    <property type="taxonomic scope" value="Bacteria"/>
</dbReference>
<evidence type="ECO:0000256" key="15">
    <source>
        <dbReference type="PROSITE-ProRule" id="PRU10144"/>
    </source>
</evidence>
<keyword evidence="7 17" id="KW-0732">Signal</keyword>
<keyword evidence="9" id="KW-0406">Ion transport</keyword>
<keyword evidence="3 14" id="KW-0813">Transport</keyword>
<dbReference type="Gene3D" id="2.170.130.10">
    <property type="entry name" value="TonB-dependent receptor, plug domain"/>
    <property type="match status" value="1"/>
</dbReference>
<keyword evidence="13 14" id="KW-0998">Cell outer membrane</keyword>
<comment type="similarity">
    <text evidence="2 14 16">Belongs to the TonB-dependent receptor family.</text>
</comment>
<dbReference type="InterPro" id="IPR012910">
    <property type="entry name" value="Plug_dom"/>
</dbReference>
<dbReference type="EMBL" id="HF680312">
    <property type="protein sequence ID" value="CCU71889.1"/>
    <property type="molecule type" value="Genomic_DNA"/>
</dbReference>
<dbReference type="CDD" id="cd01347">
    <property type="entry name" value="ligand_gated_channel"/>
    <property type="match status" value="1"/>
</dbReference>
<feature type="domain" description="TonB-dependent receptor plug" evidence="19">
    <location>
        <begin position="86"/>
        <end position="186"/>
    </location>
</feature>
<evidence type="ECO:0000256" key="1">
    <source>
        <dbReference type="ARBA" id="ARBA00004571"/>
    </source>
</evidence>
<dbReference type="InterPro" id="IPR037066">
    <property type="entry name" value="Plug_dom_sf"/>
</dbReference>